<keyword evidence="5" id="KW-1185">Reference proteome</keyword>
<reference evidence="4 5" key="1">
    <citation type="submission" date="2023-08" db="EMBL/GenBank/DDBJ databases">
        <title>Arthrobacter horti sp. nov., isolated from forest soil.</title>
        <authorList>
            <person name="Park M."/>
        </authorList>
    </citation>
    <scope>NUCLEOTIDE SEQUENCE [LARGE SCALE GENOMIC DNA]</scope>
    <source>
        <strain evidence="4 5">YJM1</strain>
    </source>
</reference>
<dbReference type="Proteomes" id="UP001232725">
    <property type="component" value="Unassembled WGS sequence"/>
</dbReference>
<dbReference type="InterPro" id="IPR036331">
    <property type="entry name" value="Chagasin-like_sf"/>
</dbReference>
<evidence type="ECO:0000313" key="5">
    <source>
        <dbReference type="Proteomes" id="UP001232725"/>
    </source>
</evidence>
<name>A0ABT9IJG3_9MICC</name>
<gene>
    <name evidence="4" type="ORF">Q9R02_00975</name>
</gene>
<dbReference type="SUPFAM" id="SSF141066">
    <property type="entry name" value="ICP-like"/>
    <property type="match status" value="1"/>
</dbReference>
<feature type="domain" description="Proteinase inhibitor I42 chagasin" evidence="3">
    <location>
        <begin position="4"/>
        <end position="98"/>
    </location>
</feature>
<keyword evidence="2" id="KW-0789">Thiol protease inhibitor</keyword>
<keyword evidence="1 4" id="KW-0646">Protease inhibitor</keyword>
<accession>A0ABT9IJG3</accession>
<evidence type="ECO:0000256" key="2">
    <source>
        <dbReference type="ARBA" id="ARBA00022704"/>
    </source>
</evidence>
<evidence type="ECO:0000256" key="1">
    <source>
        <dbReference type="ARBA" id="ARBA00022690"/>
    </source>
</evidence>
<dbReference type="PANTHER" id="PTHR36530:SF1">
    <property type="entry name" value="AMOEBIASIN-1"/>
    <property type="match status" value="1"/>
</dbReference>
<proteinExistence type="predicted"/>
<dbReference type="PANTHER" id="PTHR36530">
    <property type="entry name" value="INHIBITOR OF CYSTEINE PEPTIDASE"/>
    <property type="match status" value="1"/>
</dbReference>
<evidence type="ECO:0000259" key="3">
    <source>
        <dbReference type="Pfam" id="PF09394"/>
    </source>
</evidence>
<dbReference type="EMBL" id="JAVALS010000001">
    <property type="protein sequence ID" value="MDP5225726.1"/>
    <property type="molecule type" value="Genomic_DNA"/>
</dbReference>
<dbReference type="InterPro" id="IPR052781">
    <property type="entry name" value="Cys_protease_inhibitor_I42"/>
</dbReference>
<dbReference type="RefSeq" id="WP_305994768.1">
    <property type="nucleotide sequence ID" value="NZ_JAVALS010000001.1"/>
</dbReference>
<protein>
    <submittedName>
        <fullName evidence="4">Protease inhibitor I42 family protein</fullName>
    </submittedName>
</protein>
<sequence length="99" mass="10563">MITVESGELFAVELPANPSTGYQWSVVQVPDAVELVEEHVAPPAAGTTAAGLPAAVGSSSSQKFTFMAKHTGETEIRFELKRAWESEPIDSRTFTVVVA</sequence>
<dbReference type="InterPro" id="IPR018990">
    <property type="entry name" value="Prot_inh_I42_chagasin"/>
</dbReference>
<evidence type="ECO:0000313" key="4">
    <source>
        <dbReference type="EMBL" id="MDP5225726.1"/>
    </source>
</evidence>
<dbReference type="Gene3D" id="2.60.40.2020">
    <property type="match status" value="1"/>
</dbReference>
<dbReference type="GO" id="GO:0030414">
    <property type="term" value="F:peptidase inhibitor activity"/>
    <property type="evidence" value="ECO:0007669"/>
    <property type="project" value="UniProtKB-KW"/>
</dbReference>
<organism evidence="4 5">
    <name type="scientific">Arthrobacter horti</name>
    <dbReference type="NCBI Taxonomy" id="3068273"/>
    <lineage>
        <taxon>Bacteria</taxon>
        <taxon>Bacillati</taxon>
        <taxon>Actinomycetota</taxon>
        <taxon>Actinomycetes</taxon>
        <taxon>Micrococcales</taxon>
        <taxon>Micrococcaceae</taxon>
        <taxon>Arthrobacter</taxon>
    </lineage>
</organism>
<comment type="caution">
    <text evidence="4">The sequence shown here is derived from an EMBL/GenBank/DDBJ whole genome shotgun (WGS) entry which is preliminary data.</text>
</comment>
<dbReference type="Pfam" id="PF09394">
    <property type="entry name" value="Inhibitor_I42"/>
    <property type="match status" value="1"/>
</dbReference>